<organism evidence="3 4">
    <name type="scientific">Polarella glacialis</name>
    <name type="common">Dinoflagellate</name>
    <dbReference type="NCBI Taxonomy" id="89957"/>
    <lineage>
        <taxon>Eukaryota</taxon>
        <taxon>Sar</taxon>
        <taxon>Alveolata</taxon>
        <taxon>Dinophyceae</taxon>
        <taxon>Suessiales</taxon>
        <taxon>Suessiaceae</taxon>
        <taxon>Polarella</taxon>
    </lineage>
</organism>
<feature type="transmembrane region" description="Helical" evidence="2">
    <location>
        <begin position="602"/>
        <end position="623"/>
    </location>
</feature>
<evidence type="ECO:0000256" key="1">
    <source>
        <dbReference type="SAM" id="MobiDB-lite"/>
    </source>
</evidence>
<feature type="transmembrane region" description="Helical" evidence="2">
    <location>
        <begin position="471"/>
        <end position="493"/>
    </location>
</feature>
<sequence length="831" mass="91827">MEPVSILLAFGAIAVYATRRAKQISKKARAETLPELLAATTVDDGATVQVLAVHVLNSSLNRQLLGNRLKVRVKYGDPGVSIHCDTAEAVASAPAPSPAARYVFRLHRDQSEHHVEANFGTTCIFHGQRYTENLLRFQVMKHGLLGRTVARAELRVSALNMLSTWSEYKVQLEGTSLRGSRILGQLDIALETRVMRKLELRQYLSVLGAQQQQEAFLMGILPVTEGEVTQDEASSSADDEAIVKGQYITAPPKVRRFPGCISHLGGAWMANGFMAINNGDIKPTDRDNFDPKDNEHGPNLYTCCEQYIKPLTKRAGSMSWALMRHPEGLRCELFITHGWIEGMFEFLDKVLNSWPMGKTAAYVCMLSYPQNLDVSSMIRNPRESPFAICLESASHLLVIPNKHISIYSRLWCVYEAWLACQMGKVLAKMSDDEGGHIMWALPAALGLAVFSKLVVCCDTRPAIEPWWYPRFPFFGLANMLGTFACGFLSAAMLKEFMGGCRYHPIQWKTNLQAALTVTLTLFFFGSEADRSQAIQDRGEALQLSKGFTSVRDADCSDPTDAENIKHETRCDMTLIDEAIMVLQAAGMSTCDLRLAAARGVNVTGAGFISFSNLCVSFGIWLTLQVSVLTLPVEDPGITIAWIIVSLLQLAIYVAFFLRAHRDQRAFAASVSAKDIDRLKDGQEKMNILAADMSTTSAELAERETMRTTMSAQSPWHPTLIATATVAAAKPPPDAGFDSADYKRAQESTIGLLSLLDMVLQDMQDEMVKGTKEDAQDQVQYDKDRFTLKEKFDAQEAAKIATENELAELMKKTAETESHKDAASADKDAANQ</sequence>
<dbReference type="Proteomes" id="UP000626109">
    <property type="component" value="Unassembled WGS sequence"/>
</dbReference>
<gene>
    <name evidence="3" type="ORF">PGLA2088_LOCUS18368</name>
</gene>
<feature type="transmembrane region" description="Helical" evidence="2">
    <location>
        <begin position="635"/>
        <end position="657"/>
    </location>
</feature>
<reference evidence="3" key="1">
    <citation type="submission" date="2021-02" db="EMBL/GenBank/DDBJ databases">
        <authorList>
            <person name="Dougan E. K."/>
            <person name="Rhodes N."/>
            <person name="Thang M."/>
            <person name="Chan C."/>
        </authorList>
    </citation>
    <scope>NUCLEOTIDE SEQUENCE</scope>
</reference>
<keyword evidence="2" id="KW-0812">Transmembrane</keyword>
<dbReference type="EMBL" id="CAJNNW010024541">
    <property type="protein sequence ID" value="CAE8673090.1"/>
    <property type="molecule type" value="Genomic_DNA"/>
</dbReference>
<dbReference type="AlphaFoldDB" id="A0A813JEQ8"/>
<evidence type="ECO:0000313" key="4">
    <source>
        <dbReference type="Proteomes" id="UP000626109"/>
    </source>
</evidence>
<proteinExistence type="predicted"/>
<comment type="caution">
    <text evidence="3">The sequence shown here is derived from an EMBL/GenBank/DDBJ whole genome shotgun (WGS) entry which is preliminary data.</text>
</comment>
<keyword evidence="2" id="KW-0472">Membrane</keyword>
<name>A0A813JEQ8_POLGL</name>
<feature type="region of interest" description="Disordered" evidence="1">
    <location>
        <begin position="809"/>
        <end position="831"/>
    </location>
</feature>
<evidence type="ECO:0000256" key="2">
    <source>
        <dbReference type="SAM" id="Phobius"/>
    </source>
</evidence>
<feature type="non-terminal residue" evidence="3">
    <location>
        <position position="831"/>
    </location>
</feature>
<evidence type="ECO:0000313" key="3">
    <source>
        <dbReference type="EMBL" id="CAE8673090.1"/>
    </source>
</evidence>
<protein>
    <submittedName>
        <fullName evidence="3">Uncharacterized protein</fullName>
    </submittedName>
</protein>
<accession>A0A813JEQ8</accession>
<keyword evidence="2" id="KW-1133">Transmembrane helix</keyword>